<dbReference type="InterPro" id="IPR050270">
    <property type="entry name" value="DegV_domain_contain"/>
</dbReference>
<evidence type="ECO:0000313" key="2">
    <source>
        <dbReference type="EMBL" id="HGE75698.1"/>
    </source>
</evidence>
<dbReference type="Pfam" id="PF02645">
    <property type="entry name" value="DegV"/>
    <property type="match status" value="1"/>
</dbReference>
<dbReference type="InterPro" id="IPR003797">
    <property type="entry name" value="DegV"/>
</dbReference>
<dbReference type="PANTHER" id="PTHR33434">
    <property type="entry name" value="DEGV DOMAIN-CONTAINING PROTEIN DR_1986-RELATED"/>
    <property type="match status" value="1"/>
</dbReference>
<dbReference type="SUPFAM" id="SSF82549">
    <property type="entry name" value="DAK1/DegV-like"/>
    <property type="match status" value="1"/>
</dbReference>
<name>A0A7V3RFK6_9BACT</name>
<evidence type="ECO:0000256" key="1">
    <source>
        <dbReference type="ARBA" id="ARBA00023121"/>
    </source>
</evidence>
<gene>
    <name evidence="2" type="ORF">ENX73_06190</name>
</gene>
<dbReference type="PANTHER" id="PTHR33434:SF2">
    <property type="entry name" value="FATTY ACID-BINDING PROTEIN TM_1468"/>
    <property type="match status" value="1"/>
</dbReference>
<dbReference type="Gene3D" id="3.30.1180.10">
    <property type="match status" value="1"/>
</dbReference>
<proteinExistence type="predicted"/>
<dbReference type="GO" id="GO:0008289">
    <property type="term" value="F:lipid binding"/>
    <property type="evidence" value="ECO:0007669"/>
    <property type="project" value="UniProtKB-KW"/>
</dbReference>
<sequence>MGKIKIITDSTCDLPEEWFKLNDVEVMKLEILVDGKSREITSDEVLEEMKKGKKVTTSQITPDEFEKAYSTILKTYDSILSVHLSSKLSGTYSSAMLAAQHFKGKVEVIDSLTTTSALGAMVAKAVELSNSGDLEDSAKKMKIFAQNVKTIFGIQTVDNLIKGGRAYTIAGKLVTLLNVKPILKGEDGEIKFHKIVLGFPRVLRGIVDYIDSFEVEGGRIYIAHTHAEEAVEYVRSKVNLDCIIAPTNPVISINAGAGAILVGFLTS</sequence>
<dbReference type="AlphaFoldDB" id="A0A7V3RFK6"/>
<reference evidence="2" key="1">
    <citation type="journal article" date="2020" name="mSystems">
        <title>Genome- and Community-Level Interaction Insights into Carbon Utilization and Element Cycling Functions of Hydrothermarchaeota in Hydrothermal Sediment.</title>
        <authorList>
            <person name="Zhou Z."/>
            <person name="Liu Y."/>
            <person name="Xu W."/>
            <person name="Pan J."/>
            <person name="Luo Z.H."/>
            <person name="Li M."/>
        </authorList>
    </citation>
    <scope>NUCLEOTIDE SEQUENCE [LARGE SCALE GENOMIC DNA]</scope>
    <source>
        <strain evidence="2">SpSt-966</strain>
    </source>
</reference>
<dbReference type="EMBL" id="DTPE01000242">
    <property type="protein sequence ID" value="HGE75698.1"/>
    <property type="molecule type" value="Genomic_DNA"/>
</dbReference>
<organism evidence="2">
    <name type="scientific">Mesoaciditoga lauensis</name>
    <dbReference type="NCBI Taxonomy" id="1495039"/>
    <lineage>
        <taxon>Bacteria</taxon>
        <taxon>Thermotogati</taxon>
        <taxon>Thermotogota</taxon>
        <taxon>Thermotogae</taxon>
        <taxon>Mesoaciditogales</taxon>
        <taxon>Mesoaciditogaceae</taxon>
        <taxon>Mesoaciditoga</taxon>
    </lineage>
</organism>
<accession>A0A7V3RFK6</accession>
<comment type="caution">
    <text evidence="2">The sequence shown here is derived from an EMBL/GenBank/DDBJ whole genome shotgun (WGS) entry which is preliminary data.</text>
</comment>
<dbReference type="NCBIfam" id="TIGR00762">
    <property type="entry name" value="DegV"/>
    <property type="match status" value="1"/>
</dbReference>
<dbReference type="Gene3D" id="3.40.50.10170">
    <property type="match status" value="1"/>
</dbReference>
<protein>
    <submittedName>
        <fullName evidence="2">DegV family protein</fullName>
    </submittedName>
</protein>
<dbReference type="PROSITE" id="PS51482">
    <property type="entry name" value="DEGV"/>
    <property type="match status" value="1"/>
</dbReference>
<dbReference type="InterPro" id="IPR043168">
    <property type="entry name" value="DegV_C"/>
</dbReference>
<keyword evidence="1" id="KW-0446">Lipid-binding</keyword>